<proteinExistence type="predicted"/>
<feature type="transmembrane region" description="Helical" evidence="1">
    <location>
        <begin position="106"/>
        <end position="124"/>
    </location>
</feature>
<evidence type="ECO:0000313" key="2">
    <source>
        <dbReference type="EMBL" id="TMU50578.1"/>
    </source>
</evidence>
<organism evidence="2 3">
    <name type="scientific">Flagellimonas algicola</name>
    <dbReference type="NCBI Taxonomy" id="2583815"/>
    <lineage>
        <taxon>Bacteria</taxon>
        <taxon>Pseudomonadati</taxon>
        <taxon>Bacteroidota</taxon>
        <taxon>Flavobacteriia</taxon>
        <taxon>Flavobacteriales</taxon>
        <taxon>Flavobacteriaceae</taxon>
        <taxon>Flagellimonas</taxon>
    </lineage>
</organism>
<evidence type="ECO:0000256" key="1">
    <source>
        <dbReference type="SAM" id="Phobius"/>
    </source>
</evidence>
<reference evidence="2 3" key="1">
    <citation type="submission" date="2019-05" db="EMBL/GenBank/DDBJ databases">
        <title>Flagellimonas sp. AsT0115, sp. nov., isolated from a marine red algae, Asparagopsis taxiformis.</title>
        <authorList>
            <person name="Kim J."/>
            <person name="Jeong S.E."/>
            <person name="Jeon C.O."/>
        </authorList>
    </citation>
    <scope>NUCLEOTIDE SEQUENCE [LARGE SCALE GENOMIC DNA]</scope>
    <source>
        <strain evidence="2 3">AsT0115</strain>
    </source>
</reference>
<keyword evidence="1" id="KW-0812">Transmembrane</keyword>
<dbReference type="EMBL" id="VCNI01000005">
    <property type="protein sequence ID" value="TMU50578.1"/>
    <property type="molecule type" value="Genomic_DNA"/>
</dbReference>
<evidence type="ECO:0000313" key="3">
    <source>
        <dbReference type="Proteomes" id="UP000751614"/>
    </source>
</evidence>
<keyword evidence="3" id="KW-1185">Reference proteome</keyword>
<feature type="transmembrane region" description="Helical" evidence="1">
    <location>
        <begin position="48"/>
        <end position="69"/>
    </location>
</feature>
<dbReference type="RefSeq" id="WP_138839210.1">
    <property type="nucleotide sequence ID" value="NZ_VCNI01000005.1"/>
</dbReference>
<protein>
    <submittedName>
        <fullName evidence="2">Uncharacterized protein</fullName>
    </submittedName>
</protein>
<keyword evidence="1" id="KW-1133">Transmembrane helix</keyword>
<name>A0ABY2WGD0_9FLAO</name>
<comment type="caution">
    <text evidence="2">The sequence shown here is derived from an EMBL/GenBank/DDBJ whole genome shotgun (WGS) entry which is preliminary data.</text>
</comment>
<keyword evidence="1" id="KW-0472">Membrane</keyword>
<gene>
    <name evidence="2" type="ORF">FGG15_18690</name>
</gene>
<dbReference type="Proteomes" id="UP000751614">
    <property type="component" value="Unassembled WGS sequence"/>
</dbReference>
<sequence>MDKDKELERLVDKMMEEAPLETPSSNFTYVVMQEVTKLQQSMAEYKPVMSMQSILIALGMLGIFGFYLFTTNSATTPAEGQVIQLLSDAKSWFSTKMPQLQISKTFSYMIGAIGIMVCFQAFVLKRYFNKRWA</sequence>
<accession>A0ABY2WGD0</accession>